<feature type="transmembrane region" description="Helical" evidence="6">
    <location>
        <begin position="128"/>
        <end position="156"/>
    </location>
</feature>
<dbReference type="EMBL" id="DVMJ01000040">
    <property type="protein sequence ID" value="HIU13362.1"/>
    <property type="molecule type" value="Genomic_DNA"/>
</dbReference>
<keyword evidence="3 6" id="KW-0812">Transmembrane</keyword>
<evidence type="ECO:0000256" key="6">
    <source>
        <dbReference type="SAM" id="Phobius"/>
    </source>
</evidence>
<feature type="transmembrane region" description="Helical" evidence="6">
    <location>
        <begin position="25"/>
        <end position="47"/>
    </location>
</feature>
<gene>
    <name evidence="7" type="ORF">IAD15_04760</name>
</gene>
<feature type="transmembrane region" description="Helical" evidence="6">
    <location>
        <begin position="220"/>
        <end position="250"/>
    </location>
</feature>
<dbReference type="Pfam" id="PF03631">
    <property type="entry name" value="Virul_fac_BrkB"/>
    <property type="match status" value="1"/>
</dbReference>
<evidence type="ECO:0000256" key="2">
    <source>
        <dbReference type="ARBA" id="ARBA00022475"/>
    </source>
</evidence>
<sequence>MDQLLKALRLFRLEVKSSDTTSLSYYLLLSVVPSLTLLVILLNWLHLDVLKFETLLLQFFSDDLTAQLIAFMQQKDVSYISIFTIIMCLLISSRGIFKMKQVSDRLYGFTNKQTRYVKSRFSAVVNTLFFLLIVVFLVLLIGFLPGVGFVISTLSLVPFSRYLLTFLAIHGLMLLINLIVPSDVPRLIDVYLGSLVSTIGIMALLIFYEAFFNISTYTNLYGPLASIAAVLIILNWMSNVIYFGISLSAVRHHEYMERKGNRWSEKQ</sequence>
<accession>A0A9D1L0Y1</accession>
<evidence type="ECO:0000256" key="4">
    <source>
        <dbReference type="ARBA" id="ARBA00022989"/>
    </source>
</evidence>
<name>A0A9D1L0Y1_9FIRM</name>
<evidence type="ECO:0000256" key="1">
    <source>
        <dbReference type="ARBA" id="ARBA00004651"/>
    </source>
</evidence>
<dbReference type="GO" id="GO:0005886">
    <property type="term" value="C:plasma membrane"/>
    <property type="evidence" value="ECO:0007669"/>
    <property type="project" value="UniProtKB-SubCell"/>
</dbReference>
<dbReference type="AlphaFoldDB" id="A0A9D1L0Y1"/>
<keyword evidence="2" id="KW-1003">Cell membrane</keyword>
<protein>
    <submittedName>
        <fullName evidence="7">YihY/virulence factor BrkB family protein</fullName>
    </submittedName>
</protein>
<feature type="transmembrane region" description="Helical" evidence="6">
    <location>
        <begin position="162"/>
        <end position="180"/>
    </location>
</feature>
<evidence type="ECO:0000256" key="5">
    <source>
        <dbReference type="ARBA" id="ARBA00023136"/>
    </source>
</evidence>
<dbReference type="PANTHER" id="PTHR30213">
    <property type="entry name" value="INNER MEMBRANE PROTEIN YHJD"/>
    <property type="match status" value="1"/>
</dbReference>
<evidence type="ECO:0000256" key="3">
    <source>
        <dbReference type="ARBA" id="ARBA00022692"/>
    </source>
</evidence>
<reference evidence="7" key="1">
    <citation type="submission" date="2020-10" db="EMBL/GenBank/DDBJ databases">
        <authorList>
            <person name="Gilroy R."/>
        </authorList>
    </citation>
    <scope>NUCLEOTIDE SEQUENCE</scope>
    <source>
        <strain evidence="7">CHK195-11698</strain>
    </source>
</reference>
<dbReference type="PANTHER" id="PTHR30213:SF0">
    <property type="entry name" value="UPF0761 MEMBRANE PROTEIN YIHY"/>
    <property type="match status" value="1"/>
</dbReference>
<comment type="subcellular location">
    <subcellularLocation>
        <location evidence="1">Cell membrane</location>
        <topology evidence="1">Multi-pass membrane protein</topology>
    </subcellularLocation>
</comment>
<proteinExistence type="predicted"/>
<organism evidence="7 8">
    <name type="scientific">Candidatus Fimiplasma intestinipullorum</name>
    <dbReference type="NCBI Taxonomy" id="2840825"/>
    <lineage>
        <taxon>Bacteria</taxon>
        <taxon>Bacillati</taxon>
        <taxon>Bacillota</taxon>
        <taxon>Clostridia</taxon>
        <taxon>Eubacteriales</taxon>
        <taxon>Candidatus Fimiplasma</taxon>
    </lineage>
</organism>
<dbReference type="PIRSF" id="PIRSF035875">
    <property type="entry name" value="RNase_BN"/>
    <property type="match status" value="1"/>
</dbReference>
<keyword evidence="4 6" id="KW-1133">Transmembrane helix</keyword>
<comment type="caution">
    <text evidence="7">The sequence shown here is derived from an EMBL/GenBank/DDBJ whole genome shotgun (WGS) entry which is preliminary data.</text>
</comment>
<feature type="transmembrane region" description="Helical" evidence="6">
    <location>
        <begin position="187"/>
        <end position="208"/>
    </location>
</feature>
<reference evidence="7" key="2">
    <citation type="journal article" date="2021" name="PeerJ">
        <title>Extensive microbial diversity within the chicken gut microbiome revealed by metagenomics and culture.</title>
        <authorList>
            <person name="Gilroy R."/>
            <person name="Ravi A."/>
            <person name="Getino M."/>
            <person name="Pursley I."/>
            <person name="Horton D.L."/>
            <person name="Alikhan N.F."/>
            <person name="Baker D."/>
            <person name="Gharbi K."/>
            <person name="Hall N."/>
            <person name="Watson M."/>
            <person name="Adriaenssens E.M."/>
            <person name="Foster-Nyarko E."/>
            <person name="Jarju S."/>
            <person name="Secka A."/>
            <person name="Antonio M."/>
            <person name="Oren A."/>
            <person name="Chaudhuri R.R."/>
            <person name="La Ragione R."/>
            <person name="Hildebrand F."/>
            <person name="Pallen M.J."/>
        </authorList>
    </citation>
    <scope>NUCLEOTIDE SEQUENCE</scope>
    <source>
        <strain evidence="7">CHK195-11698</strain>
    </source>
</reference>
<dbReference type="Proteomes" id="UP000824175">
    <property type="component" value="Unassembled WGS sequence"/>
</dbReference>
<dbReference type="InterPro" id="IPR017039">
    <property type="entry name" value="Virul_fac_BrkB"/>
</dbReference>
<feature type="transmembrane region" description="Helical" evidence="6">
    <location>
        <begin position="77"/>
        <end position="97"/>
    </location>
</feature>
<evidence type="ECO:0000313" key="8">
    <source>
        <dbReference type="Proteomes" id="UP000824175"/>
    </source>
</evidence>
<keyword evidence="5 6" id="KW-0472">Membrane</keyword>
<evidence type="ECO:0000313" key="7">
    <source>
        <dbReference type="EMBL" id="HIU13362.1"/>
    </source>
</evidence>